<name>A0A5N6ZVC9_9EURO</name>
<dbReference type="AlphaFoldDB" id="A0A5N6ZVC9"/>
<dbReference type="Proteomes" id="UP000326268">
    <property type="component" value="Unassembled WGS sequence"/>
</dbReference>
<keyword evidence="2" id="KW-1185">Reference proteome</keyword>
<gene>
    <name evidence="1" type="ORF">BDV27DRAFT_133853</name>
</gene>
<sequence length="109" mass="12474">MRKPAEQNNARLLDIGFDGQNCGARPQQAPHRPFPIVIMVTGILVNLLKRFHVVNAVDKVTIMWETGDIIANPIFKLLVERPTAGYSLLGLTSVRNRPFTWAYRDYWRP</sequence>
<protein>
    <submittedName>
        <fullName evidence="1">Uncharacterized protein</fullName>
    </submittedName>
</protein>
<evidence type="ECO:0000313" key="1">
    <source>
        <dbReference type="EMBL" id="KAE8360879.1"/>
    </source>
</evidence>
<dbReference type="EMBL" id="ML737756">
    <property type="protein sequence ID" value="KAE8360879.1"/>
    <property type="molecule type" value="Genomic_DNA"/>
</dbReference>
<dbReference type="RefSeq" id="XP_031923960.1">
    <property type="nucleotide sequence ID" value="XM_032068174.1"/>
</dbReference>
<organism evidence="1 2">
    <name type="scientific">Aspergillus caelatus</name>
    <dbReference type="NCBI Taxonomy" id="61420"/>
    <lineage>
        <taxon>Eukaryota</taxon>
        <taxon>Fungi</taxon>
        <taxon>Dikarya</taxon>
        <taxon>Ascomycota</taxon>
        <taxon>Pezizomycotina</taxon>
        <taxon>Eurotiomycetes</taxon>
        <taxon>Eurotiomycetidae</taxon>
        <taxon>Eurotiales</taxon>
        <taxon>Aspergillaceae</taxon>
        <taxon>Aspergillus</taxon>
        <taxon>Aspergillus subgen. Circumdati</taxon>
    </lineage>
</organism>
<evidence type="ECO:0000313" key="2">
    <source>
        <dbReference type="Proteomes" id="UP000326268"/>
    </source>
</evidence>
<dbReference type="GeneID" id="43652620"/>
<accession>A0A5N6ZVC9</accession>
<proteinExistence type="predicted"/>
<dbReference type="OrthoDB" id="10574070at2759"/>
<reference evidence="1 2" key="1">
    <citation type="submission" date="2019-04" db="EMBL/GenBank/DDBJ databases">
        <title>Friends and foes A comparative genomics studyof 23 Aspergillus species from section Flavi.</title>
        <authorList>
            <consortium name="DOE Joint Genome Institute"/>
            <person name="Kjaerbolling I."/>
            <person name="Vesth T."/>
            <person name="Frisvad J.C."/>
            <person name="Nybo J.L."/>
            <person name="Theobald S."/>
            <person name="Kildgaard S."/>
            <person name="Isbrandt T."/>
            <person name="Kuo A."/>
            <person name="Sato A."/>
            <person name="Lyhne E.K."/>
            <person name="Kogle M.E."/>
            <person name="Wiebenga A."/>
            <person name="Kun R.S."/>
            <person name="Lubbers R.J."/>
            <person name="Makela M.R."/>
            <person name="Barry K."/>
            <person name="Chovatia M."/>
            <person name="Clum A."/>
            <person name="Daum C."/>
            <person name="Haridas S."/>
            <person name="He G."/>
            <person name="LaButti K."/>
            <person name="Lipzen A."/>
            <person name="Mondo S."/>
            <person name="Riley R."/>
            <person name="Salamov A."/>
            <person name="Simmons B.A."/>
            <person name="Magnuson J.K."/>
            <person name="Henrissat B."/>
            <person name="Mortensen U.H."/>
            <person name="Larsen T.O."/>
            <person name="Devries R.P."/>
            <person name="Grigoriev I.V."/>
            <person name="Machida M."/>
            <person name="Baker S.E."/>
            <person name="Andersen M.R."/>
        </authorList>
    </citation>
    <scope>NUCLEOTIDE SEQUENCE [LARGE SCALE GENOMIC DNA]</scope>
    <source>
        <strain evidence="1 2">CBS 763.97</strain>
    </source>
</reference>